<dbReference type="GO" id="GO:0001733">
    <property type="term" value="F:galactosylceramide sulfotransferase activity"/>
    <property type="evidence" value="ECO:0007669"/>
    <property type="project" value="InterPro"/>
</dbReference>
<evidence type="ECO:0000313" key="10">
    <source>
        <dbReference type="EMBL" id="KAL1528123.1"/>
    </source>
</evidence>
<dbReference type="AlphaFoldDB" id="A0AB34K0U4"/>
<dbReference type="InterPro" id="IPR009729">
    <property type="entry name" value="Gal-3-0_sulfotransfrase"/>
</dbReference>
<accession>A0AB34K0U4</accession>
<evidence type="ECO:0000256" key="8">
    <source>
        <dbReference type="ARBA" id="ARBA00023180"/>
    </source>
</evidence>
<organism evidence="10 11">
    <name type="scientific">Prymnesium parvum</name>
    <name type="common">Toxic golden alga</name>
    <dbReference type="NCBI Taxonomy" id="97485"/>
    <lineage>
        <taxon>Eukaryota</taxon>
        <taxon>Haptista</taxon>
        <taxon>Haptophyta</taxon>
        <taxon>Prymnesiophyceae</taxon>
        <taxon>Prymnesiales</taxon>
        <taxon>Prymnesiaceae</taxon>
        <taxon>Prymnesium</taxon>
    </lineage>
</organism>
<evidence type="ECO:0000256" key="5">
    <source>
        <dbReference type="ARBA" id="ARBA00022989"/>
    </source>
</evidence>
<comment type="subcellular location">
    <subcellularLocation>
        <location evidence="1">Golgi apparatus membrane</location>
        <topology evidence="1">Single-pass type II membrane protein</topology>
    </subcellularLocation>
</comment>
<keyword evidence="8" id="KW-0325">Glycoprotein</keyword>
<keyword evidence="6" id="KW-0333">Golgi apparatus</keyword>
<keyword evidence="5" id="KW-1133">Transmembrane helix</keyword>
<evidence type="ECO:0000256" key="9">
    <source>
        <dbReference type="SAM" id="MobiDB-lite"/>
    </source>
</evidence>
<gene>
    <name evidence="10" type="ORF">AB1Y20_009487</name>
</gene>
<keyword evidence="11" id="KW-1185">Reference proteome</keyword>
<keyword evidence="4" id="KW-0735">Signal-anchor</keyword>
<evidence type="ECO:0000256" key="6">
    <source>
        <dbReference type="ARBA" id="ARBA00023034"/>
    </source>
</evidence>
<dbReference type="PANTHER" id="PTHR14647">
    <property type="entry name" value="GALACTOSE-3-O-SULFOTRANSFERASE"/>
    <property type="match status" value="1"/>
</dbReference>
<dbReference type="GO" id="GO:0000139">
    <property type="term" value="C:Golgi membrane"/>
    <property type="evidence" value="ECO:0007669"/>
    <property type="project" value="UniProtKB-SubCell"/>
</dbReference>
<protein>
    <recommendedName>
        <fullName evidence="12">Protein xylosyltransferase</fullName>
    </recommendedName>
</protein>
<name>A0AB34K0U4_PRYPA</name>
<sequence>MRLLARLDASGDGWVRLFTPTAPTPLAGVWVELHACVPPPDAPLASPDQCSELAVFGGSGGAAEASGWMVSAAYAFGHGVHALCPTGTCSPVASDGALLTELSVAVPRLERRTVVCLTGGALFPAAAGARAVEVGRSCTPALGRAEGNASRRARGVAFVKTYKTGSSTLGSLLHRYADARGLDVAVNAKALRGSRSLERWLRKGTMPKPNECLFEFHRFQPCGRAWTEAQEAAGLPPKPLQLVVDHSRWQPLDELLEERRRGGGGGGVEAAACRSFVRRMRDVKGVARALFLQEEAATELRHCVDATAAAQRGRALKAPLAYREAVPEGLLLTAMRWPVGRFMSALEQFSLPQQTGVPCRRTRAARGGACFGQTCERDFHFSWVCLNTSVPRQGMLAAFVRCLFHKASAAKRREAMLADLAATRAAAPPPSAAAAAAMSQLVAQLEAARGGGGGGGRGWRAARPAACGSRARREMPPTFRFAQESVAHTLGFPAEPRPRADTFGRMAERRDFGALAFAWLGALARSVDLVVLAEHFDQSLLLLGREAAMPHQQLVYLSQKRRKTTPPPGGGGGGGGSGGGGESPAAAAAVSPARLANVSAWPSAADLARPEAAWLWPHELDAALRGNWLDSLAYMYFNATLWRRIDAAWPGADGRADFARELAAFRTLRAEVKAKCAECDAEGAARCVAAARARPSGVTPHLCWTLRQDTRSWSEHFFMRTALRFDAVAAMRGGDAAQDGAVRGRAASGMRSGNVQWWRCGNHRAVSESCRVIPNRPGSVARYSAWDCLCSWQ</sequence>
<reference evidence="10 11" key="1">
    <citation type="journal article" date="2024" name="Science">
        <title>Giant polyketide synthase enzymes in the biosynthesis of giant marine polyether toxins.</title>
        <authorList>
            <person name="Fallon T.R."/>
            <person name="Shende V.V."/>
            <person name="Wierzbicki I.H."/>
            <person name="Pendleton A.L."/>
            <person name="Watervoot N.F."/>
            <person name="Auber R.P."/>
            <person name="Gonzalez D.J."/>
            <person name="Wisecaver J.H."/>
            <person name="Moore B.S."/>
        </authorList>
    </citation>
    <scope>NUCLEOTIDE SEQUENCE [LARGE SCALE GENOMIC DNA]</scope>
    <source>
        <strain evidence="10 11">12B1</strain>
    </source>
</reference>
<proteinExistence type="predicted"/>
<keyword evidence="7" id="KW-0472">Membrane</keyword>
<evidence type="ECO:0008006" key="12">
    <source>
        <dbReference type="Google" id="ProtNLM"/>
    </source>
</evidence>
<evidence type="ECO:0000313" key="11">
    <source>
        <dbReference type="Proteomes" id="UP001515480"/>
    </source>
</evidence>
<feature type="compositionally biased region" description="Gly residues" evidence="9">
    <location>
        <begin position="570"/>
        <end position="582"/>
    </location>
</feature>
<keyword evidence="2" id="KW-0808">Transferase</keyword>
<feature type="region of interest" description="Disordered" evidence="9">
    <location>
        <begin position="558"/>
        <end position="586"/>
    </location>
</feature>
<dbReference type="PANTHER" id="PTHR14647:SF87">
    <property type="entry name" value="PUTATIVE-RELATED"/>
    <property type="match status" value="1"/>
</dbReference>
<evidence type="ECO:0000256" key="4">
    <source>
        <dbReference type="ARBA" id="ARBA00022968"/>
    </source>
</evidence>
<comment type="caution">
    <text evidence="10">The sequence shown here is derived from an EMBL/GenBank/DDBJ whole genome shotgun (WGS) entry which is preliminary data.</text>
</comment>
<dbReference type="EMBL" id="JBGBPQ010000002">
    <property type="protein sequence ID" value="KAL1528123.1"/>
    <property type="molecule type" value="Genomic_DNA"/>
</dbReference>
<evidence type="ECO:0000256" key="3">
    <source>
        <dbReference type="ARBA" id="ARBA00022692"/>
    </source>
</evidence>
<evidence type="ECO:0000256" key="2">
    <source>
        <dbReference type="ARBA" id="ARBA00022679"/>
    </source>
</evidence>
<dbReference type="Proteomes" id="UP001515480">
    <property type="component" value="Unassembled WGS sequence"/>
</dbReference>
<evidence type="ECO:0000256" key="1">
    <source>
        <dbReference type="ARBA" id="ARBA00004323"/>
    </source>
</evidence>
<dbReference type="GO" id="GO:0009247">
    <property type="term" value="P:glycolipid biosynthetic process"/>
    <property type="evidence" value="ECO:0007669"/>
    <property type="project" value="InterPro"/>
</dbReference>
<evidence type="ECO:0000256" key="7">
    <source>
        <dbReference type="ARBA" id="ARBA00023136"/>
    </source>
</evidence>
<keyword evidence="3" id="KW-0812">Transmembrane</keyword>